<organism evidence="4 5">
    <name type="scientific">Priapulus caudatus</name>
    <name type="common">Priapulid worm</name>
    <dbReference type="NCBI Taxonomy" id="37621"/>
    <lineage>
        <taxon>Eukaryota</taxon>
        <taxon>Metazoa</taxon>
        <taxon>Ecdysozoa</taxon>
        <taxon>Scalidophora</taxon>
        <taxon>Priapulida</taxon>
        <taxon>Priapulimorpha</taxon>
        <taxon>Priapulimorphida</taxon>
        <taxon>Priapulidae</taxon>
        <taxon>Priapulus</taxon>
    </lineage>
</organism>
<name>A0ABM1F4V1_PRICU</name>
<dbReference type="CDD" id="cd00070">
    <property type="entry name" value="GLECT"/>
    <property type="match status" value="1"/>
</dbReference>
<dbReference type="SMART" id="SM00276">
    <property type="entry name" value="GLECT"/>
    <property type="match status" value="1"/>
</dbReference>
<keyword evidence="4" id="KW-1185">Reference proteome</keyword>
<protein>
    <recommendedName>
        <fullName evidence="2">Galectin</fullName>
    </recommendedName>
</protein>
<gene>
    <name evidence="5" type="primary">LOC106819342</name>
</gene>
<evidence type="ECO:0000313" key="4">
    <source>
        <dbReference type="Proteomes" id="UP000695022"/>
    </source>
</evidence>
<evidence type="ECO:0000256" key="2">
    <source>
        <dbReference type="RuleBase" id="RU102079"/>
    </source>
</evidence>
<sequence>MVVYVMEDDYTFKRAANPSARLLRVGYAVGQRHFPRLRRRALSMEMHILAKEGHKKSHTQNHLSETESSLYNVRRKQLPISGAGSSFRRIILDRSLEIYKLNRNHFADFSTWKHVIPISAVTDLTIEGEIIINSVRFQVQPPPQSQVVYLPMLQPVPYLKAIPGGLRVGSIIQVSAYPQQTANDKLAVRFLCGPHPDKSDIAFTFSPRFKRPLHIIRNYRVNGKWGAEDRTNYGDHDFPFPRGVPFDLVINCDADEFRVTCNGKHLINFSYRVKPLQKIVNVEIIGEVCIQNVRIL</sequence>
<dbReference type="InterPro" id="IPR001079">
    <property type="entry name" value="Galectin_CRD"/>
</dbReference>
<dbReference type="SUPFAM" id="SSF49899">
    <property type="entry name" value="Concanavalin A-like lectins/glucanases"/>
    <property type="match status" value="1"/>
</dbReference>
<dbReference type="InterPro" id="IPR013320">
    <property type="entry name" value="ConA-like_dom_sf"/>
</dbReference>
<evidence type="ECO:0000313" key="5">
    <source>
        <dbReference type="RefSeq" id="XP_014679472.1"/>
    </source>
</evidence>
<dbReference type="PANTHER" id="PTHR11346:SF147">
    <property type="entry name" value="GALECTIN"/>
    <property type="match status" value="1"/>
</dbReference>
<reference evidence="5" key="1">
    <citation type="submission" date="2025-08" db="UniProtKB">
        <authorList>
            <consortium name="RefSeq"/>
        </authorList>
    </citation>
    <scope>IDENTIFICATION</scope>
</reference>
<keyword evidence="1 2" id="KW-0430">Lectin</keyword>
<evidence type="ECO:0000256" key="1">
    <source>
        <dbReference type="ARBA" id="ARBA00022734"/>
    </source>
</evidence>
<dbReference type="InterPro" id="IPR044156">
    <property type="entry name" value="Galectin-like"/>
</dbReference>
<dbReference type="GeneID" id="106819342"/>
<dbReference type="PROSITE" id="PS51304">
    <property type="entry name" value="GALECTIN"/>
    <property type="match status" value="1"/>
</dbReference>
<proteinExistence type="predicted"/>
<feature type="domain" description="Galectin" evidence="3">
    <location>
        <begin position="158"/>
        <end position="296"/>
    </location>
</feature>
<dbReference type="Gene3D" id="2.60.120.200">
    <property type="match status" value="2"/>
</dbReference>
<dbReference type="Proteomes" id="UP000695022">
    <property type="component" value="Unplaced"/>
</dbReference>
<dbReference type="RefSeq" id="XP_014679472.1">
    <property type="nucleotide sequence ID" value="XM_014823986.1"/>
</dbReference>
<dbReference type="PANTHER" id="PTHR11346">
    <property type="entry name" value="GALECTIN"/>
    <property type="match status" value="1"/>
</dbReference>
<evidence type="ECO:0000259" key="3">
    <source>
        <dbReference type="PROSITE" id="PS51304"/>
    </source>
</evidence>
<dbReference type="SMART" id="SM00908">
    <property type="entry name" value="Gal-bind_lectin"/>
    <property type="match status" value="1"/>
</dbReference>
<dbReference type="Pfam" id="PF00337">
    <property type="entry name" value="Gal-bind_lectin"/>
    <property type="match status" value="1"/>
</dbReference>
<accession>A0ABM1F4V1</accession>